<keyword evidence="4" id="KW-1185">Reference proteome</keyword>
<feature type="compositionally biased region" description="Polar residues" evidence="1">
    <location>
        <begin position="216"/>
        <end position="239"/>
    </location>
</feature>
<organism evidence="3 4">
    <name type="scientific">Apatococcus lobatus</name>
    <dbReference type="NCBI Taxonomy" id="904363"/>
    <lineage>
        <taxon>Eukaryota</taxon>
        <taxon>Viridiplantae</taxon>
        <taxon>Chlorophyta</taxon>
        <taxon>core chlorophytes</taxon>
        <taxon>Trebouxiophyceae</taxon>
        <taxon>Chlorellales</taxon>
        <taxon>Chlorellaceae</taxon>
        <taxon>Apatococcus</taxon>
    </lineage>
</organism>
<reference evidence="3 4" key="1">
    <citation type="journal article" date="2024" name="Nat. Commun.">
        <title>Phylogenomics reveals the evolutionary origins of lichenization in chlorophyte algae.</title>
        <authorList>
            <person name="Puginier C."/>
            <person name="Libourel C."/>
            <person name="Otte J."/>
            <person name="Skaloud P."/>
            <person name="Haon M."/>
            <person name="Grisel S."/>
            <person name="Petersen M."/>
            <person name="Berrin J.G."/>
            <person name="Delaux P.M."/>
            <person name="Dal Grande F."/>
            <person name="Keller J."/>
        </authorList>
    </citation>
    <scope>NUCLEOTIDE SEQUENCE [LARGE SCALE GENOMIC DNA]</scope>
    <source>
        <strain evidence="3 4">SAG 2145</strain>
    </source>
</reference>
<protein>
    <recommendedName>
        <fullName evidence="5">TLC domain-containing protein</fullName>
    </recommendedName>
</protein>
<keyword evidence="2" id="KW-1133">Transmembrane helix</keyword>
<dbReference type="AlphaFoldDB" id="A0AAW1RJ36"/>
<proteinExistence type="predicted"/>
<feature type="transmembrane region" description="Helical" evidence="2">
    <location>
        <begin position="123"/>
        <end position="144"/>
    </location>
</feature>
<evidence type="ECO:0000256" key="2">
    <source>
        <dbReference type="SAM" id="Phobius"/>
    </source>
</evidence>
<evidence type="ECO:0000313" key="3">
    <source>
        <dbReference type="EMBL" id="KAK9833742.1"/>
    </source>
</evidence>
<name>A0AAW1RJ36_9CHLO</name>
<feature type="transmembrane region" description="Helical" evidence="2">
    <location>
        <begin position="156"/>
        <end position="177"/>
    </location>
</feature>
<evidence type="ECO:0000256" key="1">
    <source>
        <dbReference type="SAM" id="MobiDB-lite"/>
    </source>
</evidence>
<evidence type="ECO:0008006" key="5">
    <source>
        <dbReference type="Google" id="ProtNLM"/>
    </source>
</evidence>
<feature type="region of interest" description="Disordered" evidence="1">
    <location>
        <begin position="214"/>
        <end position="239"/>
    </location>
</feature>
<feature type="transmembrane region" description="Helical" evidence="2">
    <location>
        <begin position="20"/>
        <end position="37"/>
    </location>
</feature>
<gene>
    <name evidence="3" type="ORF">WJX74_004726</name>
</gene>
<evidence type="ECO:0000313" key="4">
    <source>
        <dbReference type="Proteomes" id="UP001438707"/>
    </source>
</evidence>
<accession>A0AAW1RJ36</accession>
<keyword evidence="2" id="KW-0812">Transmembrane</keyword>
<feature type="transmembrane region" description="Helical" evidence="2">
    <location>
        <begin position="91"/>
        <end position="111"/>
    </location>
</feature>
<sequence>MPPLSRVKAACTFHDRVNLLALPVLGTLAAAGLFGLYSATKVTNMFVMYIVADALWIWVEPDALPSLPQVVMAHHLVTIVLLIFPLRHPEFAHFTCWDGIVEINTFFLIARRQWKAQRKFMNYCYWATFLPMRLVLYPYLFFRFWFALEGFGLERIAVAICQFLLCGFNGAMIYASAMRRIRRVSSRDDLWGLANLTPATPQEKAAYKEDKAREQAANSHNFLQSQSQDKASCKQSQTQPVVITAQAGY</sequence>
<comment type="caution">
    <text evidence="3">The sequence shown here is derived from an EMBL/GenBank/DDBJ whole genome shotgun (WGS) entry which is preliminary data.</text>
</comment>
<keyword evidence="2" id="KW-0472">Membrane</keyword>
<dbReference type="EMBL" id="JALJOS010000010">
    <property type="protein sequence ID" value="KAK9833742.1"/>
    <property type="molecule type" value="Genomic_DNA"/>
</dbReference>
<dbReference type="Proteomes" id="UP001438707">
    <property type="component" value="Unassembled WGS sequence"/>
</dbReference>